<feature type="domain" description="DUF1266" evidence="1">
    <location>
        <begin position="84"/>
        <end position="271"/>
    </location>
</feature>
<dbReference type="Proteomes" id="UP000824190">
    <property type="component" value="Unassembled WGS sequence"/>
</dbReference>
<accession>A0A9D1RNI6</accession>
<reference evidence="2" key="1">
    <citation type="journal article" date="2021" name="PeerJ">
        <title>Extensive microbial diversity within the chicken gut microbiome revealed by metagenomics and culture.</title>
        <authorList>
            <person name="Gilroy R."/>
            <person name="Ravi A."/>
            <person name="Getino M."/>
            <person name="Pursley I."/>
            <person name="Horton D.L."/>
            <person name="Alikhan N.F."/>
            <person name="Baker D."/>
            <person name="Gharbi K."/>
            <person name="Hall N."/>
            <person name="Watson M."/>
            <person name="Adriaenssens E.M."/>
            <person name="Foster-Nyarko E."/>
            <person name="Jarju S."/>
            <person name="Secka A."/>
            <person name="Antonio M."/>
            <person name="Oren A."/>
            <person name="Chaudhuri R.R."/>
            <person name="La Ragione R."/>
            <person name="Hildebrand F."/>
            <person name="Pallen M.J."/>
        </authorList>
    </citation>
    <scope>NUCLEOTIDE SEQUENCE</scope>
    <source>
        <strain evidence="2">CHK32-1732</strain>
    </source>
</reference>
<name>A0A9D1RNI6_9CORY</name>
<dbReference type="AlphaFoldDB" id="A0A9D1RNI6"/>
<comment type="caution">
    <text evidence="2">The sequence shown here is derived from an EMBL/GenBank/DDBJ whole genome shotgun (WGS) entry which is preliminary data.</text>
</comment>
<organism evidence="2 3">
    <name type="scientific">Candidatus Corynebacterium avicola</name>
    <dbReference type="NCBI Taxonomy" id="2838527"/>
    <lineage>
        <taxon>Bacteria</taxon>
        <taxon>Bacillati</taxon>
        <taxon>Actinomycetota</taxon>
        <taxon>Actinomycetes</taxon>
        <taxon>Mycobacteriales</taxon>
        <taxon>Corynebacteriaceae</taxon>
        <taxon>Corynebacterium</taxon>
    </lineage>
</organism>
<evidence type="ECO:0000259" key="1">
    <source>
        <dbReference type="Pfam" id="PF06889"/>
    </source>
</evidence>
<dbReference type="EMBL" id="DXGC01000059">
    <property type="protein sequence ID" value="HIW91219.1"/>
    <property type="molecule type" value="Genomic_DNA"/>
</dbReference>
<dbReference type="Pfam" id="PF06889">
    <property type="entry name" value="DUF1266"/>
    <property type="match status" value="1"/>
</dbReference>
<evidence type="ECO:0000313" key="2">
    <source>
        <dbReference type="EMBL" id="HIW91219.1"/>
    </source>
</evidence>
<proteinExistence type="predicted"/>
<gene>
    <name evidence="2" type="ORF">H9870_06125</name>
</gene>
<sequence>MTNSPQPEPATYDEFLNDPAFQSPDFHLTRQNRLEPEVALGWSLSLPYDLGPDRIIDGPGPAPQPKKGLKKIFGGGDEGRYRQMLSGSWEVSNGEEALKTAHELLTYAGDPGFRALRPALTDLLQLPVPQRSQHLDGLIAATREAVDPEVPDEAVAAEVRRVVGPFLLEESVRALPSQLPTDTVGWDTARALRVLWMAHGAGYISEEDAEPLVRGALDVTRQAYGSWREHADGFIVGRTQWTGLIDEGSYEYIGGMAISLNHPESPWASTPLK</sequence>
<reference evidence="2" key="2">
    <citation type="submission" date="2021-04" db="EMBL/GenBank/DDBJ databases">
        <authorList>
            <person name="Gilroy R."/>
        </authorList>
    </citation>
    <scope>NUCLEOTIDE SEQUENCE</scope>
    <source>
        <strain evidence="2">CHK32-1732</strain>
    </source>
</reference>
<protein>
    <submittedName>
        <fullName evidence="2">DUF1266 domain-containing protein</fullName>
    </submittedName>
</protein>
<dbReference type="InterPro" id="IPR009677">
    <property type="entry name" value="DUF1266"/>
</dbReference>
<evidence type="ECO:0000313" key="3">
    <source>
        <dbReference type="Proteomes" id="UP000824190"/>
    </source>
</evidence>